<dbReference type="PANTHER" id="PTHR43200:SF6">
    <property type="entry name" value="3'(2'),5'-BISPHOSPHATE NUCLEOTIDASE"/>
    <property type="match status" value="1"/>
</dbReference>
<evidence type="ECO:0000256" key="12">
    <source>
        <dbReference type="PIRSR" id="PIRSR600760-2"/>
    </source>
</evidence>
<dbReference type="Proteomes" id="UP000247515">
    <property type="component" value="Unassembled WGS sequence"/>
</dbReference>
<dbReference type="Gene3D" id="3.30.540.10">
    <property type="entry name" value="Fructose-1,6-Bisphosphatase, subunit A, domain 1"/>
    <property type="match status" value="1"/>
</dbReference>
<dbReference type="Gene3D" id="3.40.190.80">
    <property type="match status" value="1"/>
</dbReference>
<name>A0A1A5XIP8_9BURK</name>
<keyword evidence="8 12" id="KW-0460">Magnesium</keyword>
<organism evidence="14 15">
    <name type="scientific">Paraburkholderia tropica</name>
    <dbReference type="NCBI Taxonomy" id="92647"/>
    <lineage>
        <taxon>Bacteria</taxon>
        <taxon>Pseudomonadati</taxon>
        <taxon>Pseudomonadota</taxon>
        <taxon>Betaproteobacteria</taxon>
        <taxon>Burkholderiales</taxon>
        <taxon>Burkholderiaceae</taxon>
        <taxon>Paraburkholderia</taxon>
    </lineage>
</organism>
<evidence type="ECO:0000256" key="7">
    <source>
        <dbReference type="ARBA" id="ARBA00022801"/>
    </source>
</evidence>
<comment type="caution">
    <text evidence="14">The sequence shown here is derived from an EMBL/GenBank/DDBJ whole genome shotgun (WGS) entry which is preliminary data.</text>
</comment>
<evidence type="ECO:0000256" key="5">
    <source>
        <dbReference type="ARBA" id="ARBA00022605"/>
    </source>
</evidence>
<evidence type="ECO:0000313" key="16">
    <source>
        <dbReference type="Proteomes" id="UP000247515"/>
    </source>
</evidence>
<evidence type="ECO:0000256" key="8">
    <source>
        <dbReference type="ARBA" id="ARBA00022842"/>
    </source>
</evidence>
<keyword evidence="6 12" id="KW-0479">Metal-binding</keyword>
<dbReference type="GO" id="GO:0004401">
    <property type="term" value="F:histidinol-phosphatase activity"/>
    <property type="evidence" value="ECO:0007669"/>
    <property type="project" value="UniProtKB-UniRule"/>
</dbReference>
<feature type="binding site" evidence="12">
    <location>
        <position position="213"/>
    </location>
    <ligand>
        <name>Mg(2+)</name>
        <dbReference type="ChEBI" id="CHEBI:18420"/>
        <label>1</label>
        <note>catalytic</note>
    </ligand>
</feature>
<dbReference type="InterPro" id="IPR020583">
    <property type="entry name" value="Inositol_monoP_metal-BS"/>
</dbReference>
<dbReference type="EC" id="3.1.3.15" evidence="4 11"/>
<keyword evidence="16" id="KW-1185">Reference proteome</keyword>
<dbReference type="PANTHER" id="PTHR43200">
    <property type="entry name" value="PHOSPHATASE"/>
    <property type="match status" value="1"/>
</dbReference>
<feature type="binding site" evidence="12">
    <location>
        <position position="91"/>
    </location>
    <ligand>
        <name>Mg(2+)</name>
        <dbReference type="ChEBI" id="CHEBI:18420"/>
        <label>1</label>
        <note>catalytic</note>
    </ligand>
</feature>
<comment type="catalytic activity">
    <reaction evidence="10">
        <text>L-histidinol phosphate + H2O = L-histidinol + phosphate</text>
        <dbReference type="Rhea" id="RHEA:14465"/>
        <dbReference type="ChEBI" id="CHEBI:15377"/>
        <dbReference type="ChEBI" id="CHEBI:43474"/>
        <dbReference type="ChEBI" id="CHEBI:57699"/>
        <dbReference type="ChEBI" id="CHEBI:57980"/>
        <dbReference type="EC" id="3.1.3.15"/>
    </reaction>
</comment>
<evidence type="ECO:0000256" key="1">
    <source>
        <dbReference type="ARBA" id="ARBA00001946"/>
    </source>
</evidence>
<dbReference type="InterPro" id="IPR051090">
    <property type="entry name" value="Inositol_monoP_superfamily"/>
</dbReference>
<comment type="similarity">
    <text evidence="3">Belongs to the inositol monophosphatase superfamily.</text>
</comment>
<evidence type="ECO:0000256" key="3">
    <source>
        <dbReference type="ARBA" id="ARBA00009759"/>
    </source>
</evidence>
<dbReference type="SUPFAM" id="SSF56655">
    <property type="entry name" value="Carbohydrate phosphatase"/>
    <property type="match status" value="1"/>
</dbReference>
<feature type="binding site" evidence="12">
    <location>
        <position position="89"/>
    </location>
    <ligand>
        <name>Mg(2+)</name>
        <dbReference type="ChEBI" id="CHEBI:18420"/>
        <label>1</label>
        <note>catalytic</note>
    </ligand>
</feature>
<evidence type="ECO:0000313" key="15">
    <source>
        <dbReference type="Proteomes" id="UP000183529"/>
    </source>
</evidence>
<dbReference type="InterPro" id="IPR000760">
    <property type="entry name" value="Inositol_monophosphatase-like"/>
</dbReference>
<dbReference type="PRINTS" id="PR00377">
    <property type="entry name" value="IMPHPHTASES"/>
</dbReference>
<dbReference type="AlphaFoldDB" id="A0A1A5XIP8"/>
<proteinExistence type="inferred from homology"/>
<dbReference type="NCBIfam" id="TIGR02067">
    <property type="entry name" value="his_9_HisN"/>
    <property type="match status" value="1"/>
</dbReference>
<dbReference type="OrthoDB" id="9785695at2"/>
<keyword evidence="7" id="KW-0378">Hydrolase</keyword>
<evidence type="ECO:0000256" key="2">
    <source>
        <dbReference type="ARBA" id="ARBA00004970"/>
    </source>
</evidence>
<reference evidence="13 16" key="2">
    <citation type="submission" date="2018-05" db="EMBL/GenBank/DDBJ databases">
        <title>Genomic Encyclopedia of Type Strains, Phase IV (KMG-V): Genome sequencing to study the core and pangenomes of soil and plant-associated prokaryotes.</title>
        <authorList>
            <person name="Whitman W."/>
        </authorList>
    </citation>
    <scope>NUCLEOTIDE SEQUENCE [LARGE SCALE GENOMIC DNA]</scope>
    <source>
        <strain evidence="13 16">SIr-6563</strain>
    </source>
</reference>
<feature type="binding site" evidence="12">
    <location>
        <position position="73"/>
    </location>
    <ligand>
        <name>Mg(2+)</name>
        <dbReference type="ChEBI" id="CHEBI:18420"/>
        <label>1</label>
        <note>catalytic</note>
    </ligand>
</feature>
<dbReference type="Proteomes" id="UP000183529">
    <property type="component" value="Unassembled WGS sequence"/>
</dbReference>
<feature type="binding site" evidence="12">
    <location>
        <position position="92"/>
    </location>
    <ligand>
        <name>Mg(2+)</name>
        <dbReference type="ChEBI" id="CHEBI:18420"/>
        <label>1</label>
        <note>catalytic</note>
    </ligand>
</feature>
<comment type="cofactor">
    <cofactor evidence="1 12">
        <name>Mg(2+)</name>
        <dbReference type="ChEBI" id="CHEBI:18420"/>
    </cofactor>
</comment>
<accession>A0A1A5XIP8</accession>
<evidence type="ECO:0000256" key="10">
    <source>
        <dbReference type="ARBA" id="ARBA00049158"/>
    </source>
</evidence>
<comment type="pathway">
    <text evidence="2">Amino-acid biosynthesis; L-histidine biosynthesis; L-histidine from 5-phospho-alpha-D-ribose 1-diphosphate: step 8/9.</text>
</comment>
<dbReference type="Pfam" id="PF00459">
    <property type="entry name" value="Inositol_P"/>
    <property type="match status" value="1"/>
</dbReference>
<dbReference type="GeneID" id="61304102"/>
<dbReference type="EMBL" id="FNZM01000014">
    <property type="protein sequence ID" value="SEK05310.1"/>
    <property type="molecule type" value="Genomic_DNA"/>
</dbReference>
<gene>
    <name evidence="13" type="ORF">C7400_11322</name>
    <name evidence="14" type="ORF">SAMN05216550_114201</name>
</gene>
<reference evidence="14 15" key="1">
    <citation type="submission" date="2016-10" db="EMBL/GenBank/DDBJ databases">
        <authorList>
            <person name="Varghese N."/>
            <person name="Submissions S."/>
        </authorList>
    </citation>
    <scope>NUCLEOTIDE SEQUENCE [LARGE SCALE GENOMIC DNA]</scope>
    <source>
        <strain evidence="14 15">LMG 22274</strain>
    </source>
</reference>
<evidence type="ECO:0000256" key="6">
    <source>
        <dbReference type="ARBA" id="ARBA00022723"/>
    </source>
</evidence>
<dbReference type="GO" id="GO:0000105">
    <property type="term" value="P:L-histidine biosynthetic process"/>
    <property type="evidence" value="ECO:0007669"/>
    <property type="project" value="UniProtKB-UniRule"/>
</dbReference>
<dbReference type="InterPro" id="IPR011809">
    <property type="entry name" value="His_9_proposed"/>
</dbReference>
<sequence length="263" mass="28574">MSQESDDVLRECEAFAVQLADEAREISLSYFRKKLDIETKSDESPVTIADREIEAHIRARLAQRFPAHGIFGEEHGRERTDAQYVWVIDPIDGTRSFVTGWPIWGTLFALLRDGEPVLGIIDAPVTGERWIGGIRGACDGQGATLRTSGCTRLAAAHVYATSPDIFDAAELAVFEAVSRAAASRRFGGDCYSYAMVAAGYVDAVVEAGLQPYDYLAIVPVVEAAGGRVTDWQGRTVGMGSDGRIIAAATPELHAQILEITRRL</sequence>
<evidence type="ECO:0000256" key="11">
    <source>
        <dbReference type="NCBIfam" id="TIGR02067"/>
    </source>
</evidence>
<dbReference type="PROSITE" id="PS00629">
    <property type="entry name" value="IMP_1"/>
    <property type="match status" value="1"/>
</dbReference>
<protein>
    <recommendedName>
        <fullName evidence="4 11">Histidinol-phosphatase</fullName>
        <ecNumber evidence="4 11">3.1.3.15</ecNumber>
    </recommendedName>
</protein>
<keyword evidence="9" id="KW-0368">Histidine biosynthesis</keyword>
<evidence type="ECO:0000256" key="4">
    <source>
        <dbReference type="ARBA" id="ARBA00013085"/>
    </source>
</evidence>
<dbReference type="CDD" id="cd01641">
    <property type="entry name" value="Bacterial_IMPase_like_1"/>
    <property type="match status" value="1"/>
</dbReference>
<dbReference type="EMBL" id="QJJV01000013">
    <property type="protein sequence ID" value="PXX14088.1"/>
    <property type="molecule type" value="Genomic_DNA"/>
</dbReference>
<dbReference type="GO" id="GO:0046872">
    <property type="term" value="F:metal ion binding"/>
    <property type="evidence" value="ECO:0007669"/>
    <property type="project" value="UniProtKB-KW"/>
</dbReference>
<evidence type="ECO:0000313" key="13">
    <source>
        <dbReference type="EMBL" id="PXX14088.1"/>
    </source>
</evidence>
<keyword evidence="5" id="KW-0028">Amino-acid biosynthesis</keyword>
<dbReference type="RefSeq" id="WP_065058947.1">
    <property type="nucleotide sequence ID" value="NZ_CADFGN010000012.1"/>
</dbReference>
<evidence type="ECO:0000256" key="9">
    <source>
        <dbReference type="ARBA" id="ARBA00023102"/>
    </source>
</evidence>
<evidence type="ECO:0000313" key="14">
    <source>
        <dbReference type="EMBL" id="SEK05310.1"/>
    </source>
</evidence>